<accession>E0NQM3</accession>
<comment type="subcellular location">
    <subcellularLocation>
        <location evidence="1">Cell membrane</location>
        <topology evidence="1">Multi-pass membrane protein</topology>
    </subcellularLocation>
</comment>
<keyword evidence="3 6" id="KW-0812">Transmembrane</keyword>
<feature type="transmembrane region" description="Helical" evidence="6">
    <location>
        <begin position="246"/>
        <end position="269"/>
    </location>
</feature>
<evidence type="ECO:0000256" key="1">
    <source>
        <dbReference type="ARBA" id="ARBA00004651"/>
    </source>
</evidence>
<proteinExistence type="predicted"/>
<dbReference type="STRING" id="862515.HMPREF0658_0474"/>
<feature type="transmembrane region" description="Helical" evidence="6">
    <location>
        <begin position="281"/>
        <end position="300"/>
    </location>
</feature>
<dbReference type="EMBL" id="AEEI01000020">
    <property type="protein sequence ID" value="EFM02597.1"/>
    <property type="molecule type" value="Genomic_DNA"/>
</dbReference>
<sequence>MYLFCMVIFPVFIIFFFTSLLNEGLPEKMPVGVVNLDDTPTTRSMIRKLNTFQATDVVAKYASVSDARTAMQRNEIYAFLYIPQRMTEDLLASRQPKISFYYSNVSITAGSLLFRDLKTISLLGSAAVSSSVMSAKGYTEKQIRTFLQPVTIDLHQIGNPWANYNIYLSTMLIPGILMLFIFLVTAYSLGTELKFGRAKEWIAMSGDNLFVALAGKLLPQFLVFSVVTFGYMFYVFDLLNFPHPGGIGVLMLLGLLSVIASQGLGVFMFGLTPSLRMSMSLCSLWGVVSFSICGATFPVFSMDSSLEVLSFLFPLRHYYMIYQICIFNGFPLSDAGTNILSLMVFSCLPLFIASRLKMAMQQFTYIP</sequence>
<dbReference type="PANTHER" id="PTHR30294:SF47">
    <property type="entry name" value="INNER MEMBRANE TRANSPORT PERMEASE YHHJ"/>
    <property type="match status" value="1"/>
</dbReference>
<dbReference type="InterPro" id="IPR051449">
    <property type="entry name" value="ABC-2_transporter_component"/>
</dbReference>
<keyword evidence="9" id="KW-1185">Reference proteome</keyword>
<dbReference type="BioCyc" id="PMAR862515-HMP:GMOO-486-MONOMER"/>
<dbReference type="Pfam" id="PF12698">
    <property type="entry name" value="ABC2_membrane_3"/>
    <property type="match status" value="1"/>
</dbReference>
<feature type="transmembrane region" description="Helical" evidence="6">
    <location>
        <begin position="166"/>
        <end position="189"/>
    </location>
</feature>
<dbReference type="Gene3D" id="3.40.1710.10">
    <property type="entry name" value="abc type-2 transporter like domain"/>
    <property type="match status" value="1"/>
</dbReference>
<evidence type="ECO:0000256" key="3">
    <source>
        <dbReference type="ARBA" id="ARBA00022692"/>
    </source>
</evidence>
<keyword evidence="5 6" id="KW-0472">Membrane</keyword>
<evidence type="ECO:0000313" key="8">
    <source>
        <dbReference type="EMBL" id="EFM02597.1"/>
    </source>
</evidence>
<evidence type="ECO:0000256" key="2">
    <source>
        <dbReference type="ARBA" id="ARBA00022475"/>
    </source>
</evidence>
<evidence type="ECO:0000256" key="5">
    <source>
        <dbReference type="ARBA" id="ARBA00023136"/>
    </source>
</evidence>
<dbReference type="OrthoDB" id="9811522at2"/>
<evidence type="ECO:0000256" key="4">
    <source>
        <dbReference type="ARBA" id="ARBA00022989"/>
    </source>
</evidence>
<reference evidence="8" key="1">
    <citation type="submission" date="2010-07" db="EMBL/GenBank/DDBJ databases">
        <authorList>
            <person name="Muzny D."/>
            <person name="Qin X."/>
            <person name="Deng J."/>
            <person name="Jiang H."/>
            <person name="Liu Y."/>
            <person name="Qu J."/>
            <person name="Song X.-Z."/>
            <person name="Zhang L."/>
            <person name="Thornton R."/>
            <person name="Coyle M."/>
            <person name="Francisco L."/>
            <person name="Jackson L."/>
            <person name="Javaid M."/>
            <person name="Korchina V."/>
            <person name="Kovar C."/>
            <person name="Mata R."/>
            <person name="Mathew T."/>
            <person name="Ngo R."/>
            <person name="Nguyen L."/>
            <person name="Nguyen N."/>
            <person name="Okwuonu G."/>
            <person name="Ongeri F."/>
            <person name="Pham C."/>
            <person name="Simmons D."/>
            <person name="Wilczek-Boney K."/>
            <person name="Hale W."/>
            <person name="Jakkamsetti A."/>
            <person name="Pham P."/>
            <person name="Ruth R."/>
            <person name="San Lucas F."/>
            <person name="Warren J."/>
            <person name="Zhang J."/>
            <person name="Zhao Z."/>
            <person name="Zhou C."/>
            <person name="Zhu D."/>
            <person name="Lee S."/>
            <person name="Bess C."/>
            <person name="Blankenburg K."/>
            <person name="Forbes L."/>
            <person name="Fu Q."/>
            <person name="Gubbala S."/>
            <person name="Hirani K."/>
            <person name="Jayaseelan J.C."/>
            <person name="Lara F."/>
            <person name="Munidasa M."/>
            <person name="Palculict T."/>
            <person name="Patil S."/>
            <person name="Pu L.-L."/>
            <person name="Saada N."/>
            <person name="Tang L."/>
            <person name="Weissenberger G."/>
            <person name="Zhu Y."/>
            <person name="Hemphill L."/>
            <person name="Shang Y."/>
            <person name="Youmans B."/>
            <person name="Ayvaz T."/>
            <person name="Ross M."/>
            <person name="Santibanez J."/>
            <person name="Aqrawi P."/>
            <person name="Gross S."/>
            <person name="Joshi V."/>
            <person name="Fowler G."/>
            <person name="Nazareth L."/>
            <person name="Reid J."/>
            <person name="Worley K."/>
            <person name="Petrosino J."/>
            <person name="Highlander S."/>
            <person name="Gibbs R."/>
        </authorList>
    </citation>
    <scope>NUCLEOTIDE SEQUENCE [LARGE SCALE GENOMIC DNA]</scope>
    <source>
        <strain evidence="8">DSM 16973</strain>
    </source>
</reference>
<dbReference type="InterPro" id="IPR013525">
    <property type="entry name" value="ABC2_TM"/>
</dbReference>
<dbReference type="HOGENOM" id="CLU_039483_10_2_10"/>
<dbReference type="GO" id="GO:0005886">
    <property type="term" value="C:plasma membrane"/>
    <property type="evidence" value="ECO:0007669"/>
    <property type="project" value="UniProtKB-SubCell"/>
</dbReference>
<keyword evidence="2" id="KW-1003">Cell membrane</keyword>
<dbReference type="GO" id="GO:0140359">
    <property type="term" value="F:ABC-type transporter activity"/>
    <property type="evidence" value="ECO:0007669"/>
    <property type="project" value="InterPro"/>
</dbReference>
<comment type="caution">
    <text evidence="8">The sequence shown here is derived from an EMBL/GenBank/DDBJ whole genome shotgun (WGS) entry which is preliminary data.</text>
</comment>
<dbReference type="Proteomes" id="UP000004394">
    <property type="component" value="Unassembled WGS sequence"/>
</dbReference>
<dbReference type="PANTHER" id="PTHR30294">
    <property type="entry name" value="MEMBRANE COMPONENT OF ABC TRANSPORTER YHHJ-RELATED"/>
    <property type="match status" value="1"/>
</dbReference>
<name>E0NQM3_9BACT</name>
<gene>
    <name evidence="8" type="ORF">HMPREF0658_0474</name>
</gene>
<evidence type="ECO:0000256" key="6">
    <source>
        <dbReference type="SAM" id="Phobius"/>
    </source>
</evidence>
<protein>
    <submittedName>
        <fullName evidence="8">ABC-2 type transporter</fullName>
    </submittedName>
</protein>
<dbReference type="AlphaFoldDB" id="E0NQM3"/>
<feature type="transmembrane region" description="Helical" evidence="6">
    <location>
        <begin position="209"/>
        <end position="234"/>
    </location>
</feature>
<feature type="domain" description="ABC-2 type transporter transmembrane" evidence="7">
    <location>
        <begin position="2"/>
        <end position="353"/>
    </location>
</feature>
<keyword evidence="4 6" id="KW-1133">Transmembrane helix</keyword>
<feature type="transmembrane region" description="Helical" evidence="6">
    <location>
        <begin position="320"/>
        <end position="353"/>
    </location>
</feature>
<dbReference type="eggNOG" id="COG1668">
    <property type="taxonomic scope" value="Bacteria"/>
</dbReference>
<dbReference type="RefSeq" id="WP_006948236.1">
    <property type="nucleotide sequence ID" value="NZ_BAJI01000001.1"/>
</dbReference>
<evidence type="ECO:0000259" key="7">
    <source>
        <dbReference type="Pfam" id="PF12698"/>
    </source>
</evidence>
<evidence type="ECO:0000313" key="9">
    <source>
        <dbReference type="Proteomes" id="UP000004394"/>
    </source>
</evidence>
<organism evidence="8 9">
    <name type="scientific">Hoylesella marshii DSM 16973 = JCM 13450</name>
    <dbReference type="NCBI Taxonomy" id="862515"/>
    <lineage>
        <taxon>Bacteria</taxon>
        <taxon>Pseudomonadati</taxon>
        <taxon>Bacteroidota</taxon>
        <taxon>Bacteroidia</taxon>
        <taxon>Bacteroidales</taxon>
        <taxon>Prevotellaceae</taxon>
        <taxon>Hoylesella</taxon>
    </lineage>
</organism>